<keyword evidence="4" id="KW-0449">Lipoprotein</keyword>
<reference evidence="5 6" key="1">
    <citation type="journal article" date="2022" name="Nat. Genet.">
        <title>Improved pea reference genome and pan-genome highlight genomic features and evolutionary characteristics.</title>
        <authorList>
            <person name="Yang T."/>
            <person name="Liu R."/>
            <person name="Luo Y."/>
            <person name="Hu S."/>
            <person name="Wang D."/>
            <person name="Wang C."/>
            <person name="Pandey M.K."/>
            <person name="Ge S."/>
            <person name="Xu Q."/>
            <person name="Li N."/>
            <person name="Li G."/>
            <person name="Huang Y."/>
            <person name="Saxena R.K."/>
            <person name="Ji Y."/>
            <person name="Li M."/>
            <person name="Yan X."/>
            <person name="He Y."/>
            <person name="Liu Y."/>
            <person name="Wang X."/>
            <person name="Xiang C."/>
            <person name="Varshney R.K."/>
            <person name="Ding H."/>
            <person name="Gao S."/>
            <person name="Zong X."/>
        </authorList>
    </citation>
    <scope>NUCLEOTIDE SEQUENCE [LARGE SCALE GENOMIC DNA]</scope>
    <source>
        <strain evidence="5 6">cv. Zhongwan 6</strain>
    </source>
</reference>
<dbReference type="PANTHER" id="PTHR12895">
    <property type="entry name" value="DYMECLIN"/>
    <property type="match status" value="1"/>
</dbReference>
<dbReference type="GO" id="GO:0007030">
    <property type="term" value="P:Golgi organization"/>
    <property type="evidence" value="ECO:0007669"/>
    <property type="project" value="TreeGrafter"/>
</dbReference>
<accession>A0A9D4WEN1</accession>
<comment type="similarity">
    <text evidence="1">Belongs to the dymeclin family.</text>
</comment>
<dbReference type="EMBL" id="JAMSHJ010000006">
    <property type="protein sequence ID" value="KAI5400706.1"/>
    <property type="molecule type" value="Genomic_DNA"/>
</dbReference>
<dbReference type="PANTHER" id="PTHR12895:SF9">
    <property type="entry name" value="DYMECLIN"/>
    <property type="match status" value="1"/>
</dbReference>
<name>A0A9D4WEN1_PEA</name>
<dbReference type="AlphaFoldDB" id="A0A9D4WEN1"/>
<evidence type="ECO:0000313" key="6">
    <source>
        <dbReference type="Proteomes" id="UP001058974"/>
    </source>
</evidence>
<sequence>MQNLRFEEAPFVILLLLFFFHTLSVPFFCFTNHREFQNASSFPRLDQTLLISLRVFTQCRFFESSPNQSKRDLNTIADNNRFFQRMGSIPSTPRRGSEFSPETVEYLIGTFVGDESFPFSSEFWQKLLELPLNVQWPAERVQQACELLAKNNCHTRHLAKLLFHLACYLQEFMSTSGVPPLVYEKAANAVYISSMFLKHLIENGFQLYLSFDGDEAVLKGVLGDQTIENLLMRNVLNFIVSVEVSPNTFLLHLELLNFMIIAMSTQLLCGPSPGPNDVNPFLDAAMAQDSSLVGLVVRKLLLSFIIRPKVPFNRAPYPIFYDESQSSVLQRVGSAAANIVLLPFSYLVSSSGGGSRNPIADSSLDVLLVLIHYHKCAVSEDYSSIENKKSSASDLLLKENPHFSDNPYCKALEHAIDCELDRVDVEGNAHSGQHIKLPFASLFDTLGTCLTDETAVLLLYSLLQGNSSFLEYVLVRTDMDTLLMPILEALYNAPTRTANQIYMLLIVCLILSQDSSFNASIHKLILTGVPWYKERLLHQTSLGSLMVVILIRTVQYNLSKLRDVYLHTTCLATLANMAPHIHRLSAYASQRLVSLFDMLSRKYNKLADRRDNKLHIAKGSSIEGNSFVEDVSTELQIYTDFLRLVLEIINAILTYALPRNPEVVYAVMHRQEVFQPYKSHPRFHELLENIYTVLDFFNTRMDAQRVDGDWSVDEVLQVIIVNCRSWRGDGMKMFTQLRFMYEQESHPEEFFIPYVWQLVLSHCGFTFNTEAINLFPVDLHSGKLENGVVESTLLNGDFDKAEYQLDP</sequence>
<dbReference type="GO" id="GO:0005794">
    <property type="term" value="C:Golgi apparatus"/>
    <property type="evidence" value="ECO:0007669"/>
    <property type="project" value="TreeGrafter"/>
</dbReference>
<dbReference type="Pfam" id="PF09742">
    <property type="entry name" value="Dymeclin"/>
    <property type="match status" value="1"/>
</dbReference>
<gene>
    <name evidence="5" type="ORF">KIW84_065537</name>
</gene>
<evidence type="ECO:0000313" key="5">
    <source>
        <dbReference type="EMBL" id="KAI5400706.1"/>
    </source>
</evidence>
<evidence type="ECO:0000256" key="1">
    <source>
        <dbReference type="ARBA" id="ARBA00010603"/>
    </source>
</evidence>
<protein>
    <recommendedName>
        <fullName evidence="2">Dymeclin</fullName>
    </recommendedName>
</protein>
<evidence type="ECO:0000256" key="3">
    <source>
        <dbReference type="ARBA" id="ARBA00022707"/>
    </source>
</evidence>
<keyword evidence="3" id="KW-0519">Myristate</keyword>
<comment type="caution">
    <text evidence="5">The sequence shown here is derived from an EMBL/GenBank/DDBJ whole genome shotgun (WGS) entry which is preliminary data.</text>
</comment>
<evidence type="ECO:0000256" key="2">
    <source>
        <dbReference type="ARBA" id="ARBA00015736"/>
    </source>
</evidence>
<proteinExistence type="inferred from homology"/>
<dbReference type="Gramene" id="Psat06G0553700-T1">
    <property type="protein sequence ID" value="KAI5400706.1"/>
    <property type="gene ID" value="KIW84_065537"/>
</dbReference>
<keyword evidence="6" id="KW-1185">Reference proteome</keyword>
<evidence type="ECO:0000256" key="4">
    <source>
        <dbReference type="ARBA" id="ARBA00023288"/>
    </source>
</evidence>
<dbReference type="InterPro" id="IPR019142">
    <property type="entry name" value="Dymeclin"/>
</dbReference>
<dbReference type="Proteomes" id="UP001058974">
    <property type="component" value="Chromosome 6"/>
</dbReference>
<organism evidence="5 6">
    <name type="scientific">Pisum sativum</name>
    <name type="common">Garden pea</name>
    <name type="synonym">Lathyrus oleraceus</name>
    <dbReference type="NCBI Taxonomy" id="3888"/>
    <lineage>
        <taxon>Eukaryota</taxon>
        <taxon>Viridiplantae</taxon>
        <taxon>Streptophyta</taxon>
        <taxon>Embryophyta</taxon>
        <taxon>Tracheophyta</taxon>
        <taxon>Spermatophyta</taxon>
        <taxon>Magnoliopsida</taxon>
        <taxon>eudicotyledons</taxon>
        <taxon>Gunneridae</taxon>
        <taxon>Pentapetalae</taxon>
        <taxon>rosids</taxon>
        <taxon>fabids</taxon>
        <taxon>Fabales</taxon>
        <taxon>Fabaceae</taxon>
        <taxon>Papilionoideae</taxon>
        <taxon>50 kb inversion clade</taxon>
        <taxon>NPAAA clade</taxon>
        <taxon>Hologalegina</taxon>
        <taxon>IRL clade</taxon>
        <taxon>Fabeae</taxon>
        <taxon>Lathyrus</taxon>
    </lineage>
</organism>